<comment type="caution">
    <text evidence="2">The sequence shown here is derived from an EMBL/GenBank/DDBJ whole genome shotgun (WGS) entry which is preliminary data.</text>
</comment>
<reference evidence="3" key="1">
    <citation type="journal article" date="2019" name="Int. J. Syst. Evol. Microbiol.">
        <title>The Global Catalogue of Microorganisms (GCM) 10K type strain sequencing project: providing services to taxonomists for standard genome sequencing and annotation.</title>
        <authorList>
            <consortium name="The Broad Institute Genomics Platform"/>
            <consortium name="The Broad Institute Genome Sequencing Center for Infectious Disease"/>
            <person name="Wu L."/>
            <person name="Ma J."/>
        </authorList>
    </citation>
    <scope>NUCLEOTIDE SEQUENCE [LARGE SCALE GENOMIC DNA]</scope>
    <source>
        <strain evidence="3">CGMCC 4.7241</strain>
    </source>
</reference>
<organism evidence="2 3">
    <name type="scientific">Tenggerimyces flavus</name>
    <dbReference type="NCBI Taxonomy" id="1708749"/>
    <lineage>
        <taxon>Bacteria</taxon>
        <taxon>Bacillati</taxon>
        <taxon>Actinomycetota</taxon>
        <taxon>Actinomycetes</taxon>
        <taxon>Propionibacteriales</taxon>
        <taxon>Nocardioidaceae</taxon>
        <taxon>Tenggerimyces</taxon>
    </lineage>
</organism>
<evidence type="ECO:0000313" key="2">
    <source>
        <dbReference type="EMBL" id="MFC3766099.1"/>
    </source>
</evidence>
<accession>A0ABV7YMM4</accession>
<dbReference type="InterPro" id="IPR041657">
    <property type="entry name" value="HTH_17"/>
</dbReference>
<dbReference type="RefSeq" id="WP_205116730.1">
    <property type="nucleotide sequence ID" value="NZ_JAFBCM010000001.1"/>
</dbReference>
<dbReference type="Proteomes" id="UP001595699">
    <property type="component" value="Unassembled WGS sequence"/>
</dbReference>
<feature type="domain" description="Helix-turn-helix" evidence="1">
    <location>
        <begin position="5"/>
        <end position="47"/>
    </location>
</feature>
<dbReference type="InterPro" id="IPR010093">
    <property type="entry name" value="SinI_DNA-bd"/>
</dbReference>
<keyword evidence="3" id="KW-1185">Reference proteome</keyword>
<name>A0ABV7YMM4_9ACTN</name>
<dbReference type="Pfam" id="PF12728">
    <property type="entry name" value="HTH_17"/>
    <property type="match status" value="1"/>
</dbReference>
<sequence length="60" mass="6615">MDKLLLTTTEAAQRLGIGRSALYDLIRTRRLRTVKIGARRLVPVDALPEVIAVLVEETAA</sequence>
<dbReference type="NCBIfam" id="TIGR01764">
    <property type="entry name" value="excise"/>
    <property type="match status" value="1"/>
</dbReference>
<evidence type="ECO:0000313" key="3">
    <source>
        <dbReference type="Proteomes" id="UP001595699"/>
    </source>
</evidence>
<dbReference type="EMBL" id="JBHRZH010000048">
    <property type="protein sequence ID" value="MFC3766099.1"/>
    <property type="molecule type" value="Genomic_DNA"/>
</dbReference>
<protein>
    <submittedName>
        <fullName evidence="2">Helix-turn-helix domain-containing protein</fullName>
    </submittedName>
</protein>
<proteinExistence type="predicted"/>
<gene>
    <name evidence="2" type="ORF">ACFOUW_35070</name>
</gene>
<evidence type="ECO:0000259" key="1">
    <source>
        <dbReference type="Pfam" id="PF12728"/>
    </source>
</evidence>